<comment type="similarity">
    <text evidence="9">Belongs to the SecD/SecF family. SecD subfamily.</text>
</comment>
<keyword evidence="6 9" id="KW-1133">Transmembrane helix</keyword>
<dbReference type="RefSeq" id="WP_166932558.1">
    <property type="nucleotide sequence ID" value="NZ_BAAADD010000002.1"/>
</dbReference>
<dbReference type="Gene3D" id="3.30.70.3400">
    <property type="match status" value="2"/>
</dbReference>
<evidence type="ECO:0000256" key="5">
    <source>
        <dbReference type="ARBA" id="ARBA00022927"/>
    </source>
</evidence>
<evidence type="ECO:0000313" key="14">
    <source>
        <dbReference type="Proteomes" id="UP001499951"/>
    </source>
</evidence>
<feature type="domain" description="SecDF P1 head subdomain" evidence="12">
    <location>
        <begin position="248"/>
        <end position="354"/>
    </location>
</feature>
<feature type="transmembrane region" description="Helical" evidence="9">
    <location>
        <begin position="378"/>
        <end position="397"/>
    </location>
</feature>
<keyword evidence="5 9" id="KW-0653">Protein transport</keyword>
<evidence type="ECO:0000256" key="4">
    <source>
        <dbReference type="ARBA" id="ARBA00022692"/>
    </source>
</evidence>
<keyword evidence="2 9" id="KW-0813">Transport</keyword>
<dbReference type="NCBIfam" id="TIGR01129">
    <property type="entry name" value="secD"/>
    <property type="match status" value="1"/>
</dbReference>
<dbReference type="Gene3D" id="1.20.1640.10">
    <property type="entry name" value="Multidrug efflux transporter AcrB transmembrane domain"/>
    <property type="match status" value="1"/>
</dbReference>
<dbReference type="InterPro" id="IPR054384">
    <property type="entry name" value="SecDF_P1_head"/>
</dbReference>
<dbReference type="InterPro" id="IPR048631">
    <property type="entry name" value="SecD_1st"/>
</dbReference>
<dbReference type="Proteomes" id="UP001499951">
    <property type="component" value="Unassembled WGS sequence"/>
</dbReference>
<dbReference type="InterPro" id="IPR005791">
    <property type="entry name" value="SecD"/>
</dbReference>
<evidence type="ECO:0000256" key="6">
    <source>
        <dbReference type="ARBA" id="ARBA00022989"/>
    </source>
</evidence>
<dbReference type="InterPro" id="IPR055344">
    <property type="entry name" value="SecD_SecF_C_bact"/>
</dbReference>
<feature type="domain" description="Protein translocase subunit SecDF P1" evidence="11">
    <location>
        <begin position="162"/>
        <end position="218"/>
    </location>
</feature>
<dbReference type="InterPro" id="IPR048634">
    <property type="entry name" value="SecD_SecF_C"/>
</dbReference>
<evidence type="ECO:0000313" key="13">
    <source>
        <dbReference type="EMBL" id="GAA0563229.1"/>
    </source>
</evidence>
<evidence type="ECO:0000256" key="7">
    <source>
        <dbReference type="ARBA" id="ARBA00023010"/>
    </source>
</evidence>
<keyword evidence="8 9" id="KW-0472">Membrane</keyword>
<evidence type="ECO:0000259" key="11">
    <source>
        <dbReference type="Pfam" id="PF21760"/>
    </source>
</evidence>
<dbReference type="NCBIfam" id="TIGR00916">
    <property type="entry name" value="2A0604s01"/>
    <property type="match status" value="1"/>
</dbReference>
<comment type="caution">
    <text evidence="9">Lacks conserved residue(s) required for the propagation of feature annotation.</text>
</comment>
<evidence type="ECO:0000256" key="8">
    <source>
        <dbReference type="ARBA" id="ARBA00023136"/>
    </source>
</evidence>
<sequence>MLQVSAWVRIVVGLVLIFGIAIALPNALPENVRNSLPSWMPKNTASLGLDLQGGSYVLLEVQLDQVMKDQLDSTVGDIRRALRKQHIAYEFKRPEGSIGVRILNAADYPNALKAIKDLNPAVTGAALIGTKQYDISETGDNTAVLKMSEAYKKQLKKDVVGRSIEVVRKRVDELGTKEPSIEQQGEDRIVVQVPGLADPKHLIELLKTTAKMTFQMVDTTNDTMAAITQHRIPPNSELLEMATEKGSQRQLPILVEKRVLIAGDRLKDAGYSTNQQTGGVVVTFRFDSVGAKEFAEITKENVGKPFAIVLDKKVLTAPVIREPIIGGSGQIEGSYSIQTANDLAVLLRAGALPAPLNPIDQRTVGPELGKDSIESGKIATIAGLGLVAIFMILRYGLFGLFADIAMGTNLILLMAAMTLFGATLTLPGIAGIVLTLGMAVDANVLIFERMREEHRNGRSMLGSVDTGERRAIATIIDANMTHLIAALILFELGSGPVRGFAVTLGVGILTSFFTSVVVARLIIIAYLNFRKPKKLII</sequence>
<dbReference type="EMBL" id="BAAADD010000002">
    <property type="protein sequence ID" value="GAA0563229.1"/>
    <property type="molecule type" value="Genomic_DNA"/>
</dbReference>
<reference evidence="13 14" key="1">
    <citation type="journal article" date="2019" name="Int. J. Syst. Evol. Microbiol.">
        <title>The Global Catalogue of Microorganisms (GCM) 10K type strain sequencing project: providing services to taxonomists for standard genome sequencing and annotation.</title>
        <authorList>
            <consortium name="The Broad Institute Genomics Platform"/>
            <consortium name="The Broad Institute Genome Sequencing Center for Infectious Disease"/>
            <person name="Wu L."/>
            <person name="Ma J."/>
        </authorList>
    </citation>
    <scope>NUCLEOTIDE SEQUENCE [LARGE SCALE GENOMIC DNA]</scope>
    <source>
        <strain evidence="13 14">JCM 15089</strain>
    </source>
</reference>
<evidence type="ECO:0000259" key="12">
    <source>
        <dbReference type="Pfam" id="PF22599"/>
    </source>
</evidence>
<name>A0ABN1EBM6_9PROT</name>
<proteinExistence type="inferred from homology"/>
<keyword evidence="14" id="KW-1185">Reference proteome</keyword>
<dbReference type="Pfam" id="PF07549">
    <property type="entry name" value="Sec_GG"/>
    <property type="match status" value="1"/>
</dbReference>
<dbReference type="HAMAP" id="MF_01463_B">
    <property type="entry name" value="SecD_B"/>
    <property type="match status" value="1"/>
</dbReference>
<evidence type="ECO:0000256" key="1">
    <source>
        <dbReference type="ARBA" id="ARBA00004651"/>
    </source>
</evidence>
<feature type="transmembrane region" description="Helical" evidence="9">
    <location>
        <begin position="7"/>
        <end position="28"/>
    </location>
</feature>
<gene>
    <name evidence="9" type="primary">secD</name>
    <name evidence="13" type="ORF">GCM10008942_09580</name>
</gene>
<evidence type="ECO:0000256" key="3">
    <source>
        <dbReference type="ARBA" id="ARBA00022475"/>
    </source>
</evidence>
<keyword evidence="4 9" id="KW-0812">Transmembrane</keyword>
<comment type="function">
    <text evidence="9">Part of the Sec protein translocase complex. Interacts with the SecYEG preprotein conducting channel. SecDF uses the proton motive force (PMF) to complete protein translocation after the ATP-dependent function of SecA.</text>
</comment>
<feature type="transmembrane region" description="Helical" evidence="9">
    <location>
        <begin position="404"/>
        <end position="423"/>
    </location>
</feature>
<dbReference type="Pfam" id="PF02355">
    <property type="entry name" value="SecD_SecF_C"/>
    <property type="match status" value="1"/>
</dbReference>
<accession>A0ABN1EBM6</accession>
<keyword evidence="3 9" id="KW-1003">Cell membrane</keyword>
<evidence type="ECO:0000256" key="2">
    <source>
        <dbReference type="ARBA" id="ARBA00022448"/>
    </source>
</evidence>
<protein>
    <recommendedName>
        <fullName evidence="9">Protein translocase subunit SecD</fullName>
    </recommendedName>
</protein>
<dbReference type="Pfam" id="PF21760">
    <property type="entry name" value="SecD_1st"/>
    <property type="match status" value="1"/>
</dbReference>
<dbReference type="InterPro" id="IPR022646">
    <property type="entry name" value="SecD/SecF_CS"/>
</dbReference>
<dbReference type="Gene3D" id="3.30.1360.200">
    <property type="match status" value="1"/>
</dbReference>
<organism evidence="13 14">
    <name type="scientific">Rhizomicrobium electricum</name>
    <dbReference type="NCBI Taxonomy" id="480070"/>
    <lineage>
        <taxon>Bacteria</taxon>
        <taxon>Pseudomonadati</taxon>
        <taxon>Pseudomonadota</taxon>
        <taxon>Alphaproteobacteria</taxon>
        <taxon>Micropepsales</taxon>
        <taxon>Micropepsaceae</taxon>
        <taxon>Rhizomicrobium</taxon>
    </lineage>
</organism>
<comment type="caution">
    <text evidence="13">The sequence shown here is derived from an EMBL/GenBank/DDBJ whole genome shotgun (WGS) entry which is preliminary data.</text>
</comment>
<evidence type="ECO:0000259" key="10">
    <source>
        <dbReference type="Pfam" id="PF02355"/>
    </source>
</evidence>
<feature type="domain" description="Protein export membrane protein SecD/SecF C-terminal" evidence="10">
    <location>
        <begin position="359"/>
        <end position="526"/>
    </location>
</feature>
<feature type="transmembrane region" description="Helical" evidence="9">
    <location>
        <begin position="502"/>
        <end position="527"/>
    </location>
</feature>
<evidence type="ECO:0000256" key="9">
    <source>
        <dbReference type="HAMAP-Rule" id="MF_01463"/>
    </source>
</evidence>
<comment type="subcellular location">
    <subcellularLocation>
        <location evidence="1 9">Cell membrane</location>
        <topology evidence="1 9">Multi-pass membrane protein</topology>
    </subcellularLocation>
</comment>
<dbReference type="SUPFAM" id="SSF82866">
    <property type="entry name" value="Multidrug efflux transporter AcrB transmembrane domain"/>
    <property type="match status" value="1"/>
</dbReference>
<comment type="subunit">
    <text evidence="9">Forms a complex with SecF. Part of the essential Sec protein translocation apparatus which comprises SecA, SecYEG and auxiliary proteins SecDF-YajC and YidC.</text>
</comment>
<dbReference type="PANTHER" id="PTHR30081:SF1">
    <property type="entry name" value="PROTEIN TRANSLOCASE SUBUNIT SECD"/>
    <property type="match status" value="1"/>
</dbReference>
<dbReference type="InterPro" id="IPR022813">
    <property type="entry name" value="SecD/SecF_arch_bac"/>
</dbReference>
<keyword evidence="7 9" id="KW-0811">Translocation</keyword>
<dbReference type="Pfam" id="PF22599">
    <property type="entry name" value="SecDF_P1_head"/>
    <property type="match status" value="1"/>
</dbReference>
<dbReference type="PANTHER" id="PTHR30081">
    <property type="entry name" value="PROTEIN-EXPORT MEMBRANE PROTEIN SEC"/>
    <property type="match status" value="1"/>
</dbReference>